<dbReference type="InterPro" id="IPR035903">
    <property type="entry name" value="HesB-like_dom_sf"/>
</dbReference>
<protein>
    <submittedName>
        <fullName evidence="2">Iron-sulfur cluster assembly accessory protein</fullName>
    </submittedName>
</protein>
<dbReference type="EMBL" id="FYDG01000004">
    <property type="protein sequence ID" value="SNB71373.1"/>
    <property type="molecule type" value="Genomic_DNA"/>
</dbReference>
<evidence type="ECO:0000313" key="3">
    <source>
        <dbReference type="Proteomes" id="UP000198418"/>
    </source>
</evidence>
<dbReference type="AlphaFoldDB" id="A0A212RGL6"/>
<evidence type="ECO:0000259" key="1">
    <source>
        <dbReference type="Pfam" id="PF01521"/>
    </source>
</evidence>
<dbReference type="RefSeq" id="WP_088520598.1">
    <property type="nucleotide sequence ID" value="NZ_FYDG01000004.1"/>
</dbReference>
<dbReference type="GO" id="GO:0016226">
    <property type="term" value="P:iron-sulfur cluster assembly"/>
    <property type="evidence" value="ECO:0007669"/>
    <property type="project" value="InterPro"/>
</dbReference>
<sequence>MTDADSSAVVATEAAKKRVAEILRGEADGSWLRVSVSGGGCSGFQYCFDIAPQAEADDLILAQDEARIAVDSVALDFLKGAKIDFVDDLMGSSFRVENPNATASCGCGSSFAV</sequence>
<proteinExistence type="predicted"/>
<dbReference type="NCBIfam" id="TIGR00049">
    <property type="entry name" value="iron-sulfur cluster assembly accessory protein"/>
    <property type="match status" value="1"/>
</dbReference>
<reference evidence="3" key="1">
    <citation type="submission" date="2017-06" db="EMBL/GenBank/DDBJ databases">
        <authorList>
            <person name="Varghese N."/>
            <person name="Submissions S."/>
        </authorList>
    </citation>
    <scope>NUCLEOTIDE SEQUENCE [LARGE SCALE GENOMIC DNA]</scope>
    <source>
        <strain evidence="3">DSM 137</strain>
    </source>
</reference>
<evidence type="ECO:0000313" key="2">
    <source>
        <dbReference type="EMBL" id="SNB71373.1"/>
    </source>
</evidence>
<feature type="domain" description="Core" evidence="1">
    <location>
        <begin position="12"/>
        <end position="108"/>
    </location>
</feature>
<dbReference type="FunFam" id="2.60.300.12:FF:000013">
    <property type="entry name" value="Iron-sulfur assembly protein 2"/>
    <property type="match status" value="1"/>
</dbReference>
<accession>A0A212RGL6</accession>
<dbReference type="Proteomes" id="UP000198418">
    <property type="component" value="Unassembled WGS sequence"/>
</dbReference>
<dbReference type="PANTHER" id="PTHR43011">
    <property type="entry name" value="IRON-SULFUR CLUSTER ASSEMBLY 2 HOMOLOG, MITOCHONDRIAL"/>
    <property type="match status" value="1"/>
</dbReference>
<dbReference type="Gene3D" id="2.60.300.12">
    <property type="entry name" value="HesB-like domain"/>
    <property type="match status" value="1"/>
</dbReference>
<dbReference type="SUPFAM" id="SSF89360">
    <property type="entry name" value="HesB-like domain"/>
    <property type="match status" value="1"/>
</dbReference>
<keyword evidence="3" id="KW-1185">Reference proteome</keyword>
<dbReference type="Pfam" id="PF01521">
    <property type="entry name" value="Fe-S_biosyn"/>
    <property type="match status" value="1"/>
</dbReference>
<gene>
    <name evidence="2" type="ORF">SAMN06265338_104138</name>
</gene>
<dbReference type="InterPro" id="IPR000361">
    <property type="entry name" value="ATAP_core_dom"/>
</dbReference>
<dbReference type="GO" id="GO:0005506">
    <property type="term" value="F:iron ion binding"/>
    <property type="evidence" value="ECO:0007669"/>
    <property type="project" value="TreeGrafter"/>
</dbReference>
<dbReference type="OrthoDB" id="9801228at2"/>
<dbReference type="PANTHER" id="PTHR43011:SF1">
    <property type="entry name" value="IRON-SULFUR CLUSTER ASSEMBLY 2 HOMOLOG, MITOCHONDRIAL"/>
    <property type="match status" value="1"/>
</dbReference>
<dbReference type="InterPro" id="IPR016092">
    <property type="entry name" value="ATAP"/>
</dbReference>
<dbReference type="PROSITE" id="PS01152">
    <property type="entry name" value="HESB"/>
    <property type="match status" value="1"/>
</dbReference>
<name>A0A212RGL6_RHOAC</name>
<organism evidence="2 3">
    <name type="scientific">Rhodoblastus acidophilus</name>
    <name type="common">Rhodopseudomonas acidophila</name>
    <dbReference type="NCBI Taxonomy" id="1074"/>
    <lineage>
        <taxon>Bacteria</taxon>
        <taxon>Pseudomonadati</taxon>
        <taxon>Pseudomonadota</taxon>
        <taxon>Alphaproteobacteria</taxon>
        <taxon>Hyphomicrobiales</taxon>
        <taxon>Rhodoblastaceae</taxon>
        <taxon>Rhodoblastus</taxon>
    </lineage>
</organism>
<dbReference type="GO" id="GO:0051539">
    <property type="term" value="F:4 iron, 4 sulfur cluster binding"/>
    <property type="evidence" value="ECO:0007669"/>
    <property type="project" value="TreeGrafter"/>
</dbReference>
<dbReference type="GO" id="GO:0051537">
    <property type="term" value="F:2 iron, 2 sulfur cluster binding"/>
    <property type="evidence" value="ECO:0007669"/>
    <property type="project" value="TreeGrafter"/>
</dbReference>
<dbReference type="InterPro" id="IPR017870">
    <property type="entry name" value="FeS_cluster_insertion_CS"/>
</dbReference>